<feature type="domain" description="N-acetyltransferase" evidence="1">
    <location>
        <begin position="35"/>
        <end position="188"/>
    </location>
</feature>
<dbReference type="GO" id="GO:0008999">
    <property type="term" value="F:protein-N-terminal-alanine acetyltransferase activity"/>
    <property type="evidence" value="ECO:0007669"/>
    <property type="project" value="TreeGrafter"/>
</dbReference>
<dbReference type="EMBL" id="FZON01000034">
    <property type="protein sequence ID" value="SNS81506.1"/>
    <property type="molecule type" value="Genomic_DNA"/>
</dbReference>
<organism evidence="2 3">
    <name type="scientific">Antarctobacter heliothermus</name>
    <dbReference type="NCBI Taxonomy" id="74033"/>
    <lineage>
        <taxon>Bacteria</taxon>
        <taxon>Pseudomonadati</taxon>
        <taxon>Pseudomonadota</taxon>
        <taxon>Alphaproteobacteria</taxon>
        <taxon>Rhodobacterales</taxon>
        <taxon>Roseobacteraceae</taxon>
        <taxon>Antarctobacter</taxon>
    </lineage>
</organism>
<name>A0A239HJC0_9RHOB</name>
<dbReference type="Pfam" id="PF13302">
    <property type="entry name" value="Acetyltransf_3"/>
    <property type="match status" value="1"/>
</dbReference>
<accession>A0A239HJC0</accession>
<dbReference type="GO" id="GO:1990189">
    <property type="term" value="F:protein N-terminal-serine acetyltransferase activity"/>
    <property type="evidence" value="ECO:0007669"/>
    <property type="project" value="TreeGrafter"/>
</dbReference>
<protein>
    <submittedName>
        <fullName evidence="2">Protein N-acetyltransferase, RimJ/RimL family</fullName>
    </submittedName>
</protein>
<dbReference type="OrthoDB" id="5295305at2"/>
<keyword evidence="2" id="KW-0808">Transferase</keyword>
<proteinExistence type="predicted"/>
<evidence type="ECO:0000313" key="3">
    <source>
        <dbReference type="Proteomes" id="UP000198440"/>
    </source>
</evidence>
<dbReference type="SUPFAM" id="SSF55729">
    <property type="entry name" value="Acyl-CoA N-acyltransferases (Nat)"/>
    <property type="match status" value="1"/>
</dbReference>
<dbReference type="PROSITE" id="PS51186">
    <property type="entry name" value="GNAT"/>
    <property type="match status" value="1"/>
</dbReference>
<dbReference type="Proteomes" id="UP000198440">
    <property type="component" value="Unassembled WGS sequence"/>
</dbReference>
<dbReference type="InterPro" id="IPR000182">
    <property type="entry name" value="GNAT_dom"/>
</dbReference>
<evidence type="ECO:0000259" key="1">
    <source>
        <dbReference type="PROSITE" id="PS51186"/>
    </source>
</evidence>
<reference evidence="2 3" key="1">
    <citation type="submission" date="2017-06" db="EMBL/GenBank/DDBJ databases">
        <authorList>
            <person name="Kim H.J."/>
            <person name="Triplett B.A."/>
        </authorList>
    </citation>
    <scope>NUCLEOTIDE SEQUENCE [LARGE SCALE GENOMIC DNA]</scope>
    <source>
        <strain evidence="2 3">DSM 11445</strain>
    </source>
</reference>
<dbReference type="InterPro" id="IPR016181">
    <property type="entry name" value="Acyl_CoA_acyltransferase"/>
</dbReference>
<dbReference type="PANTHER" id="PTHR43441:SF2">
    <property type="entry name" value="FAMILY ACETYLTRANSFERASE, PUTATIVE (AFU_ORTHOLOGUE AFUA_7G00850)-RELATED"/>
    <property type="match status" value="1"/>
</dbReference>
<dbReference type="RefSeq" id="WP_089278912.1">
    <property type="nucleotide sequence ID" value="NZ_FZON01000034.1"/>
</dbReference>
<gene>
    <name evidence="2" type="ORF">SAMN04488078_103442</name>
</gene>
<dbReference type="FunFam" id="3.40.630.30:FF:000047">
    <property type="entry name" value="Acetyltransferase, GNAT family"/>
    <property type="match status" value="1"/>
</dbReference>
<evidence type="ECO:0000313" key="2">
    <source>
        <dbReference type="EMBL" id="SNS81506.1"/>
    </source>
</evidence>
<dbReference type="Gene3D" id="3.40.630.30">
    <property type="match status" value="1"/>
</dbReference>
<sequence>MDHRLNEYGQPIGLPVDLPLPRPRPPHQVLRGQYAVLDPLSVDHADGFFDVFTDPAGWTYLGEETPFEDRRHARNWTAGKAPSRDPLFYTVLVQERPVGFLSLLRINPQAASIEVGFIHFSPALQGTRAATEVQYLLMRHVFEDLGYRRYEWKCDALNAPSRRAALRLGFSFEGIFRQALIYKGRNRDTAWYSIVDSEWPALRQGFEPWLAPENFDTQGRQRQSLSALIESAKA</sequence>
<dbReference type="AlphaFoldDB" id="A0A239HJC0"/>
<dbReference type="InterPro" id="IPR051908">
    <property type="entry name" value="Ribosomal_N-acetyltransferase"/>
</dbReference>
<dbReference type="PANTHER" id="PTHR43441">
    <property type="entry name" value="RIBOSOMAL-PROTEIN-SERINE ACETYLTRANSFERASE"/>
    <property type="match status" value="1"/>
</dbReference>